<comment type="caution">
    <text evidence="1">The sequence shown here is derived from an EMBL/GenBank/DDBJ whole genome shotgun (WGS) entry which is preliminary data.</text>
</comment>
<proteinExistence type="predicted"/>
<keyword evidence="2" id="KW-1185">Reference proteome</keyword>
<dbReference type="RefSeq" id="WP_183634782.1">
    <property type="nucleotide sequence ID" value="NZ_BAABLE010000011.1"/>
</dbReference>
<gene>
    <name evidence="1" type="ORF">GGR36_002329</name>
</gene>
<accession>A0A840BHJ9</accession>
<dbReference type="Proteomes" id="UP000561045">
    <property type="component" value="Unassembled WGS sequence"/>
</dbReference>
<dbReference type="AlphaFoldDB" id="A0A840BHJ9"/>
<dbReference type="EMBL" id="JACIET010000001">
    <property type="protein sequence ID" value="MBB4013021.1"/>
    <property type="molecule type" value="Genomic_DNA"/>
</dbReference>
<evidence type="ECO:0000313" key="1">
    <source>
        <dbReference type="EMBL" id="MBB4013021.1"/>
    </source>
</evidence>
<evidence type="ECO:0000313" key="2">
    <source>
        <dbReference type="Proteomes" id="UP000561045"/>
    </source>
</evidence>
<reference evidence="1 2" key="1">
    <citation type="submission" date="2020-08" db="EMBL/GenBank/DDBJ databases">
        <title>Genomic Encyclopedia of Type Strains, Phase IV (KMG-IV): sequencing the most valuable type-strain genomes for metagenomic binning, comparative biology and taxonomic classification.</title>
        <authorList>
            <person name="Goeker M."/>
        </authorList>
    </citation>
    <scope>NUCLEOTIDE SEQUENCE [LARGE SCALE GENOMIC DNA]</scope>
    <source>
        <strain evidence="1 2">DSM 106739</strain>
    </source>
</reference>
<sequence>MQTQSLEVGHRVRIGHLEANAARQAFFNGRTGTLVRKNRLGGNAREAMWYVRVDPDEACATLEALFYASELEPVA</sequence>
<organism evidence="1 2">
    <name type="scientific">Niveibacterium umoris</name>
    <dbReference type="NCBI Taxonomy" id="1193620"/>
    <lineage>
        <taxon>Bacteria</taxon>
        <taxon>Pseudomonadati</taxon>
        <taxon>Pseudomonadota</taxon>
        <taxon>Betaproteobacteria</taxon>
        <taxon>Rhodocyclales</taxon>
        <taxon>Rhodocyclaceae</taxon>
        <taxon>Niveibacterium</taxon>
    </lineage>
</organism>
<name>A0A840BHJ9_9RHOO</name>
<protein>
    <submittedName>
        <fullName evidence="1">Uncharacterized protein</fullName>
    </submittedName>
</protein>